<dbReference type="Gene3D" id="2.120.10.30">
    <property type="entry name" value="TolB, C-terminal domain"/>
    <property type="match status" value="1"/>
</dbReference>
<dbReference type="STRING" id="67003.A0A1X0NLF1"/>
<keyword evidence="4" id="KW-1185">Reference proteome</keyword>
<dbReference type="Proteomes" id="UP000192257">
    <property type="component" value="Unassembled WGS sequence"/>
</dbReference>
<dbReference type="PANTHER" id="PTHR47572">
    <property type="entry name" value="LIPOPROTEIN-RELATED"/>
    <property type="match status" value="1"/>
</dbReference>
<reference evidence="3 4" key="1">
    <citation type="submission" date="2017-03" db="EMBL/GenBank/DDBJ databases">
        <title>An alternative strategy for trypanosome survival in the mammalian bloodstream revealed through genome and transcriptome analysis of the ubiquitous bovine parasite Trypanosoma (Megatrypanum) theileri.</title>
        <authorList>
            <person name="Kelly S."/>
            <person name="Ivens A."/>
            <person name="Mott A."/>
            <person name="O'Neill E."/>
            <person name="Emms D."/>
            <person name="Macleod O."/>
            <person name="Voorheis P."/>
            <person name="Matthews J."/>
            <person name="Matthews K."/>
            <person name="Carrington M."/>
        </authorList>
    </citation>
    <scope>NUCLEOTIDE SEQUENCE [LARGE SCALE GENOMIC DNA]</scope>
    <source>
        <strain evidence="3">Edinburgh</strain>
    </source>
</reference>
<dbReference type="EMBL" id="NBCO01000036">
    <property type="protein sequence ID" value="ORC85283.1"/>
    <property type="molecule type" value="Genomic_DNA"/>
</dbReference>
<evidence type="ECO:0000313" key="3">
    <source>
        <dbReference type="EMBL" id="ORC85283.1"/>
    </source>
</evidence>
<dbReference type="OrthoDB" id="423498at2759"/>
<comment type="caution">
    <text evidence="3">The sequence shown here is derived from an EMBL/GenBank/DDBJ whole genome shotgun (WGS) entry which is preliminary data.</text>
</comment>
<dbReference type="VEuPathDB" id="TriTrypDB:TM35_000361430"/>
<name>A0A1X0NLF1_9TRYP</name>
<keyword evidence="1" id="KW-0378">Hydrolase</keyword>
<proteinExistence type="predicted"/>
<gene>
    <name evidence="3" type="ORF">TM35_000361430</name>
</gene>
<protein>
    <submittedName>
        <fullName evidence="3">Glucolactonase</fullName>
    </submittedName>
</protein>
<dbReference type="InterPro" id="IPR051262">
    <property type="entry name" value="SMP-30/CGR1_Lactonase"/>
</dbReference>
<evidence type="ECO:0000256" key="1">
    <source>
        <dbReference type="ARBA" id="ARBA00022801"/>
    </source>
</evidence>
<dbReference type="RefSeq" id="XP_028879349.1">
    <property type="nucleotide sequence ID" value="XM_029029328.1"/>
</dbReference>
<sequence>MTMHPKGLNRTSTNLTAEKLWTGGAWLEGPCWLPREGKLLFSDVAGDKQYLLDPDTKTVSLFRPYSSHANGNTLDFRNKYYFSEKPDYFILSCEHGRRCISASLPPHAVSIGTKPPTEDVRNVIIVDKFANRRFNSPNDIVVRSCDGSVWFTDPPYGILSDFTGMQSSSQIVGCFVYCLLPPSPEHLEERVINIAISDCQRPNGLAFTPDEKQLYVADMSRYEWGDLGRHEIRLYDIVETISTDGKNTIEKIEAVNGRRFFVVEPGIPDGFRVDGDGYLYTSSQDAITIVSPEGKEVNRVSVPEHITNCTFGGPHENELYVTSNKSIFRIQF</sequence>
<dbReference type="InterPro" id="IPR013658">
    <property type="entry name" value="SGL"/>
</dbReference>
<dbReference type="AlphaFoldDB" id="A0A1X0NLF1"/>
<dbReference type="GO" id="GO:0016787">
    <property type="term" value="F:hydrolase activity"/>
    <property type="evidence" value="ECO:0007669"/>
    <property type="project" value="UniProtKB-KW"/>
</dbReference>
<organism evidence="3 4">
    <name type="scientific">Trypanosoma theileri</name>
    <dbReference type="NCBI Taxonomy" id="67003"/>
    <lineage>
        <taxon>Eukaryota</taxon>
        <taxon>Discoba</taxon>
        <taxon>Euglenozoa</taxon>
        <taxon>Kinetoplastea</taxon>
        <taxon>Metakinetoplastina</taxon>
        <taxon>Trypanosomatida</taxon>
        <taxon>Trypanosomatidae</taxon>
        <taxon>Trypanosoma</taxon>
    </lineage>
</organism>
<evidence type="ECO:0000259" key="2">
    <source>
        <dbReference type="Pfam" id="PF08450"/>
    </source>
</evidence>
<dbReference type="GeneID" id="39989108"/>
<dbReference type="InterPro" id="IPR011042">
    <property type="entry name" value="6-blade_b-propeller_TolB-like"/>
</dbReference>
<feature type="domain" description="SMP-30/Gluconolactonase/LRE-like region" evidence="2">
    <location>
        <begin position="28"/>
        <end position="324"/>
    </location>
</feature>
<accession>A0A1X0NLF1</accession>
<dbReference type="PANTHER" id="PTHR47572:SF4">
    <property type="entry name" value="LACTONASE DRP35"/>
    <property type="match status" value="1"/>
</dbReference>
<dbReference type="Pfam" id="PF08450">
    <property type="entry name" value="SGL"/>
    <property type="match status" value="1"/>
</dbReference>
<evidence type="ECO:0000313" key="4">
    <source>
        <dbReference type="Proteomes" id="UP000192257"/>
    </source>
</evidence>
<dbReference type="SUPFAM" id="SSF63829">
    <property type="entry name" value="Calcium-dependent phosphotriesterase"/>
    <property type="match status" value="1"/>
</dbReference>